<dbReference type="InterPro" id="IPR037673">
    <property type="entry name" value="MSC/AndL"/>
</dbReference>
<dbReference type="AlphaFoldDB" id="W1XGI4"/>
<accession>W1XGI4</accession>
<dbReference type="InterPro" id="IPR036019">
    <property type="entry name" value="MscL_channel"/>
</dbReference>
<organism evidence="1">
    <name type="scientific">human gut metagenome</name>
    <dbReference type="NCBI Taxonomy" id="408170"/>
    <lineage>
        <taxon>unclassified sequences</taxon>
        <taxon>metagenomes</taxon>
        <taxon>organismal metagenomes</taxon>
    </lineage>
</organism>
<evidence type="ECO:0000313" key="1">
    <source>
        <dbReference type="EMBL" id="ETJ27879.1"/>
    </source>
</evidence>
<evidence type="ECO:0008006" key="2">
    <source>
        <dbReference type="Google" id="ProtNLM"/>
    </source>
</evidence>
<comment type="caution">
    <text evidence="1">The sequence shown here is derived from an EMBL/GenBank/DDBJ whole genome shotgun (WGS) entry which is preliminary data.</text>
</comment>
<dbReference type="EMBL" id="AZMM01016843">
    <property type="protein sequence ID" value="ETJ27879.1"/>
    <property type="molecule type" value="Genomic_DNA"/>
</dbReference>
<gene>
    <name evidence="1" type="ORF">Q604_UNBC16843G0001</name>
</gene>
<reference evidence="1" key="1">
    <citation type="submission" date="2013-12" db="EMBL/GenBank/DDBJ databases">
        <title>A Varibaculum cambriense genome reconstructed from a premature infant gut community with otherwise low bacterial novelty that shifts toward anaerobic metabolism during the third week of life.</title>
        <authorList>
            <person name="Brown C.T."/>
            <person name="Sharon I."/>
            <person name="Thomas B.C."/>
            <person name="Castelle C.J."/>
            <person name="Morowitz M.J."/>
            <person name="Banfield J.F."/>
        </authorList>
    </citation>
    <scope>NUCLEOTIDE SEQUENCE</scope>
</reference>
<dbReference type="Gene3D" id="1.10.1200.120">
    <property type="entry name" value="Large-conductance mechanosensitive channel, MscL, domain 1"/>
    <property type="match status" value="1"/>
</dbReference>
<protein>
    <recommendedName>
        <fullName evidence="2">Large conductance mechanosensitive channel protein MscL</fullName>
    </recommendedName>
</protein>
<dbReference type="Pfam" id="PF01741">
    <property type="entry name" value="MscL"/>
    <property type="match status" value="1"/>
</dbReference>
<name>W1XGI4_9ZZZZ</name>
<proteinExistence type="predicted"/>
<feature type="non-terminal residue" evidence="1">
    <location>
        <position position="25"/>
    </location>
</feature>
<sequence length="25" mass="2869">MKDFLNDFKAFAFKGNMMDLAIGMI</sequence>